<reference evidence="3" key="1">
    <citation type="journal article" date="2023" name="Mol. Phylogenet. Evol.">
        <title>Genome-scale phylogeny and comparative genomics of the fungal order Sordariales.</title>
        <authorList>
            <person name="Hensen N."/>
            <person name="Bonometti L."/>
            <person name="Westerberg I."/>
            <person name="Brannstrom I.O."/>
            <person name="Guillou S."/>
            <person name="Cros-Aarteil S."/>
            <person name="Calhoun S."/>
            <person name="Haridas S."/>
            <person name="Kuo A."/>
            <person name="Mondo S."/>
            <person name="Pangilinan J."/>
            <person name="Riley R."/>
            <person name="LaButti K."/>
            <person name="Andreopoulos B."/>
            <person name="Lipzen A."/>
            <person name="Chen C."/>
            <person name="Yan M."/>
            <person name="Daum C."/>
            <person name="Ng V."/>
            <person name="Clum A."/>
            <person name="Steindorff A."/>
            <person name="Ohm R.A."/>
            <person name="Martin F."/>
            <person name="Silar P."/>
            <person name="Natvig D.O."/>
            <person name="Lalanne C."/>
            <person name="Gautier V."/>
            <person name="Ament-Velasquez S.L."/>
            <person name="Kruys A."/>
            <person name="Hutchinson M.I."/>
            <person name="Powell A.J."/>
            <person name="Barry K."/>
            <person name="Miller A.N."/>
            <person name="Grigoriev I.V."/>
            <person name="Debuchy R."/>
            <person name="Gladieux P."/>
            <person name="Hiltunen Thoren M."/>
            <person name="Johannesson H."/>
        </authorList>
    </citation>
    <scope>NUCLEOTIDE SEQUENCE</scope>
    <source>
        <strain evidence="3">PSN324</strain>
    </source>
</reference>
<dbReference type="AlphaFoldDB" id="A0AAV9HQV8"/>
<gene>
    <name evidence="3" type="ORF">QBC42DRAFT_199312</name>
</gene>
<evidence type="ECO:0000313" key="3">
    <source>
        <dbReference type="EMBL" id="KAK4463277.1"/>
    </source>
</evidence>
<dbReference type="PANTHER" id="PTHR35596:SF2">
    <property type="entry name" value="MICROBIAL-TYPE PARG CATALYTIC DOMAIN-CONTAINING PROTEIN"/>
    <property type="match status" value="1"/>
</dbReference>
<name>A0AAV9HQV8_9PEZI</name>
<dbReference type="PANTHER" id="PTHR35596">
    <property type="entry name" value="DUF2263 DOMAIN-CONTAINING PROTEIN"/>
    <property type="match status" value="1"/>
</dbReference>
<dbReference type="EMBL" id="MU864961">
    <property type="protein sequence ID" value="KAK4463277.1"/>
    <property type="molecule type" value="Genomic_DNA"/>
</dbReference>
<reference evidence="3" key="2">
    <citation type="submission" date="2023-06" db="EMBL/GenBank/DDBJ databases">
        <authorList>
            <consortium name="Lawrence Berkeley National Laboratory"/>
            <person name="Mondo S.J."/>
            <person name="Hensen N."/>
            <person name="Bonometti L."/>
            <person name="Westerberg I."/>
            <person name="Brannstrom I.O."/>
            <person name="Guillou S."/>
            <person name="Cros-Aarteil S."/>
            <person name="Calhoun S."/>
            <person name="Haridas S."/>
            <person name="Kuo A."/>
            <person name="Pangilinan J."/>
            <person name="Riley R."/>
            <person name="Labutti K."/>
            <person name="Andreopoulos B."/>
            <person name="Lipzen A."/>
            <person name="Chen C."/>
            <person name="Yanf M."/>
            <person name="Daum C."/>
            <person name="Ng V."/>
            <person name="Clum A."/>
            <person name="Steindorff A."/>
            <person name="Ohm R."/>
            <person name="Martin F."/>
            <person name="Silar P."/>
            <person name="Natvig D."/>
            <person name="Lalanne C."/>
            <person name="Gautier V."/>
            <person name="Ament-Velasquez S.L."/>
            <person name="Kruys A."/>
            <person name="Hutchinson M.I."/>
            <person name="Powell A.J."/>
            <person name="Barry K."/>
            <person name="Miller A.N."/>
            <person name="Grigoriev I.V."/>
            <person name="Debuchy R."/>
            <person name="Gladieux P."/>
            <person name="Thoren M.H."/>
            <person name="Johannesson H."/>
        </authorList>
    </citation>
    <scope>NUCLEOTIDE SEQUENCE</scope>
    <source>
        <strain evidence="3">PSN324</strain>
    </source>
</reference>
<dbReference type="Proteomes" id="UP001321749">
    <property type="component" value="Unassembled WGS sequence"/>
</dbReference>
<keyword evidence="4" id="KW-1185">Reference proteome</keyword>
<organism evidence="3 4">
    <name type="scientific">Cladorrhinum samala</name>
    <dbReference type="NCBI Taxonomy" id="585594"/>
    <lineage>
        <taxon>Eukaryota</taxon>
        <taxon>Fungi</taxon>
        <taxon>Dikarya</taxon>
        <taxon>Ascomycota</taxon>
        <taxon>Pezizomycotina</taxon>
        <taxon>Sordariomycetes</taxon>
        <taxon>Sordariomycetidae</taxon>
        <taxon>Sordariales</taxon>
        <taxon>Podosporaceae</taxon>
        <taxon>Cladorrhinum</taxon>
    </lineage>
</organism>
<evidence type="ECO:0000259" key="2">
    <source>
        <dbReference type="Pfam" id="PF10021"/>
    </source>
</evidence>
<dbReference type="InterPro" id="IPR043472">
    <property type="entry name" value="Macro_dom-like"/>
</dbReference>
<feature type="region of interest" description="Disordered" evidence="1">
    <location>
        <begin position="275"/>
        <end position="309"/>
    </location>
</feature>
<protein>
    <recommendedName>
        <fullName evidence="2">Microbial-type PARG catalytic domain-containing protein</fullName>
    </recommendedName>
</protein>
<dbReference type="Gene3D" id="3.40.220.10">
    <property type="entry name" value="Leucine Aminopeptidase, subunit E, domain 1"/>
    <property type="match status" value="1"/>
</dbReference>
<sequence length="345" mass="38157">MPSSSSKSSKPKPSEVASETKKVYIPLIKRDYANRWATYSYIYHQPTLLPLQDRGRDISPPQFYVSHGDPVDIALSWVAQMQIPVPFICAANDRRPGGDWETGAVGYEERLCRRSTLAATLSTPVGGADHYPIPVCSGIFSRDVVVFRGPHDRYEKLPIEQWQALPVVSIPPPRWPKLTHHGTKYSFADEREMVKDKLRVALSIVAYEGAEHVVIGDFGLGNGYRNPPLELAELWREVLLYDPNLRGRFKYVAFVFEDPSQSTTQLILDDIAKKAKGGSSSSSGKSRSKSSSSYSGSSSSSSSSSPGLSPTDYQIFQQVFDSSAIQSVLKTPDARYGINNLLTTC</sequence>
<proteinExistence type="predicted"/>
<feature type="compositionally biased region" description="Low complexity" evidence="1">
    <location>
        <begin position="277"/>
        <end position="309"/>
    </location>
</feature>
<evidence type="ECO:0000313" key="4">
    <source>
        <dbReference type="Proteomes" id="UP001321749"/>
    </source>
</evidence>
<dbReference type="Pfam" id="PF10021">
    <property type="entry name" value="PARG_cat_microb"/>
    <property type="match status" value="1"/>
</dbReference>
<comment type="caution">
    <text evidence="3">The sequence shown here is derived from an EMBL/GenBank/DDBJ whole genome shotgun (WGS) entry which is preliminary data.</text>
</comment>
<feature type="domain" description="Microbial-type PARG catalytic" evidence="2">
    <location>
        <begin position="61"/>
        <end position="148"/>
    </location>
</feature>
<dbReference type="InterPro" id="IPR019261">
    <property type="entry name" value="PARG_cat_microbial"/>
</dbReference>
<evidence type="ECO:0000256" key="1">
    <source>
        <dbReference type="SAM" id="MobiDB-lite"/>
    </source>
</evidence>
<accession>A0AAV9HQV8</accession>